<evidence type="ECO:0000313" key="2">
    <source>
        <dbReference type="Proteomes" id="UP001054902"/>
    </source>
</evidence>
<dbReference type="Proteomes" id="UP001054902">
    <property type="component" value="Unassembled WGS sequence"/>
</dbReference>
<reference evidence="1 2" key="1">
    <citation type="journal article" date="2021" name="Sci. Rep.">
        <title>The genome of the diatom Chaetoceros tenuissimus carries an ancient integrated fragment of an extant virus.</title>
        <authorList>
            <person name="Hongo Y."/>
            <person name="Kimura K."/>
            <person name="Takaki Y."/>
            <person name="Yoshida Y."/>
            <person name="Baba S."/>
            <person name="Kobayashi G."/>
            <person name="Nagasaki K."/>
            <person name="Hano T."/>
            <person name="Tomaru Y."/>
        </authorList>
    </citation>
    <scope>NUCLEOTIDE SEQUENCE [LARGE SCALE GENOMIC DNA]</scope>
    <source>
        <strain evidence="1 2">NIES-3715</strain>
    </source>
</reference>
<accession>A0AAD3DBV2</accession>
<comment type="caution">
    <text evidence="1">The sequence shown here is derived from an EMBL/GenBank/DDBJ whole genome shotgun (WGS) entry which is preliminary data.</text>
</comment>
<proteinExistence type="predicted"/>
<gene>
    <name evidence="1" type="ORF">CTEN210_17999</name>
</gene>
<sequence length="308" mass="34827">MTAITLRQRKKGDIPNLRRMSSSFSSSNIEQIKPRYDAVPSSSSVQSSSLSEMKNTIKHREISSKYGLHQLWHFLFKIDTLLVLTMVVYAYSNDTFLSDMVVGGDSPCGNKKDWFDSIRLICKPLLQSRAFVELANLVIQGVVERAVMLPLFTYMDEANMTSTIRFTPLPGTKAERNEQYLEASKMPAPFLHNKNAILMNLIVLLPLEIGKNLLSNHGTAEVAMTSATSILTLKQLCKSLLFGLLIIDLILGTAHMISHRGALKCHLWPFHHHTQHYNYASIKFCGEPFDLEVFLTNFATHSCRDYLE</sequence>
<dbReference type="AlphaFoldDB" id="A0AAD3DBV2"/>
<name>A0AAD3DBV2_9STRA</name>
<keyword evidence="2" id="KW-1185">Reference proteome</keyword>
<evidence type="ECO:0000313" key="1">
    <source>
        <dbReference type="EMBL" id="GFH61523.1"/>
    </source>
</evidence>
<organism evidence="1 2">
    <name type="scientific">Chaetoceros tenuissimus</name>
    <dbReference type="NCBI Taxonomy" id="426638"/>
    <lineage>
        <taxon>Eukaryota</taxon>
        <taxon>Sar</taxon>
        <taxon>Stramenopiles</taxon>
        <taxon>Ochrophyta</taxon>
        <taxon>Bacillariophyta</taxon>
        <taxon>Coscinodiscophyceae</taxon>
        <taxon>Chaetocerotophycidae</taxon>
        <taxon>Chaetocerotales</taxon>
        <taxon>Chaetocerotaceae</taxon>
        <taxon>Chaetoceros</taxon>
    </lineage>
</organism>
<protein>
    <submittedName>
        <fullName evidence="1">Uncharacterized protein</fullName>
    </submittedName>
</protein>
<dbReference type="EMBL" id="BLLK01000074">
    <property type="protein sequence ID" value="GFH61523.1"/>
    <property type="molecule type" value="Genomic_DNA"/>
</dbReference>